<reference evidence="2" key="1">
    <citation type="submission" date="2020-10" db="EMBL/GenBank/DDBJ databases">
        <title>CRESS DNA virus dark matter in the feces of wild birds.</title>
        <authorList>
            <person name="Yang S."/>
            <person name="Zhang W."/>
        </authorList>
    </citation>
    <scope>NUCLEOTIDE SEQUENCE</scope>
    <source>
        <strain evidence="2">Rbu21gen6</strain>
    </source>
</reference>
<organism evidence="2">
    <name type="scientific">Emberiza rustica Genomoviridae sp</name>
    <dbReference type="NCBI Taxonomy" id="2814949"/>
    <lineage>
        <taxon>Viruses</taxon>
        <taxon>Monodnaviria</taxon>
        <taxon>Shotokuvirae</taxon>
        <taxon>Cressdnaviricota</taxon>
        <taxon>Repensiviricetes</taxon>
        <taxon>Geplafuvirales</taxon>
        <taxon>Genomoviridae</taxon>
    </lineage>
</organism>
<sequence length="292" mass="33806">MYRRRTRSTRFTRRARASTSRRSPRSYGRRRSTRPMMKRVMRRTSVRRILNISSRKKRNNIPPVNFNYLGQSPVTGSKTMGSDRITFLIWRPTALTYDSELTTETTRNAQTIYWRGVKERAEIATSSGAAWRWRRIVFEAKGLQVANLVSNVESSNGYGRAMVEMSGDPPGNIRNALQTILFQGVAGTDWTNVFNAKVDTRRVKLHTDRVRHLQSGNDRGRYYTFSQWMPFNKNMTYDDDEVGKDASDQSFASTGRTGMGDVYVYDMFECTTNDSTHQLNFNPQATLFWHEK</sequence>
<keyword evidence="2" id="KW-0946">Virion</keyword>
<dbReference type="EMBL" id="MW182913">
    <property type="protein sequence ID" value="QTE03600.1"/>
    <property type="molecule type" value="Genomic_DNA"/>
</dbReference>
<feature type="compositionally biased region" description="Basic residues" evidence="1">
    <location>
        <begin position="22"/>
        <end position="36"/>
    </location>
</feature>
<dbReference type="GO" id="GO:0019028">
    <property type="term" value="C:viral capsid"/>
    <property type="evidence" value="ECO:0007669"/>
    <property type="project" value="UniProtKB-KW"/>
</dbReference>
<evidence type="ECO:0000313" key="2">
    <source>
        <dbReference type="EMBL" id="QTE03600.1"/>
    </source>
</evidence>
<accession>A0A8A4XDB4</accession>
<evidence type="ECO:0000256" key="1">
    <source>
        <dbReference type="SAM" id="MobiDB-lite"/>
    </source>
</evidence>
<feature type="region of interest" description="Disordered" evidence="1">
    <location>
        <begin position="1"/>
        <end position="36"/>
    </location>
</feature>
<feature type="compositionally biased region" description="Basic residues" evidence="1">
    <location>
        <begin position="1"/>
        <end position="16"/>
    </location>
</feature>
<name>A0A8A4XDB4_9VIRU</name>
<protein>
    <submittedName>
        <fullName evidence="2">Putative coat protein</fullName>
    </submittedName>
</protein>
<keyword evidence="2" id="KW-0167">Capsid protein</keyword>
<proteinExistence type="predicted"/>